<dbReference type="Pfam" id="PF03401">
    <property type="entry name" value="TctC"/>
    <property type="match status" value="1"/>
</dbReference>
<evidence type="ECO:0000256" key="2">
    <source>
        <dbReference type="SAM" id="SignalP"/>
    </source>
</evidence>
<gene>
    <name evidence="3" type="ORF">FCN18_11275</name>
</gene>
<dbReference type="SUPFAM" id="SSF53850">
    <property type="entry name" value="Periplasmic binding protein-like II"/>
    <property type="match status" value="1"/>
</dbReference>
<dbReference type="InterPro" id="IPR042100">
    <property type="entry name" value="Bug_dom1"/>
</dbReference>
<keyword evidence="4" id="KW-1185">Reference proteome</keyword>
<name>A0ABY2S627_9PSEU</name>
<dbReference type="Gene3D" id="3.40.190.150">
    <property type="entry name" value="Bordetella uptake gene, domain 1"/>
    <property type="match status" value="1"/>
</dbReference>
<keyword evidence="2" id="KW-0732">Signal</keyword>
<dbReference type="Proteomes" id="UP000309992">
    <property type="component" value="Unassembled WGS sequence"/>
</dbReference>
<feature type="chain" id="PRO_5047311257" evidence="2">
    <location>
        <begin position="30"/>
        <end position="333"/>
    </location>
</feature>
<dbReference type="PIRSF" id="PIRSF017082">
    <property type="entry name" value="YflP"/>
    <property type="match status" value="1"/>
</dbReference>
<comment type="caution">
    <text evidence="3">The sequence shown here is derived from an EMBL/GenBank/DDBJ whole genome shotgun (WGS) entry which is preliminary data.</text>
</comment>
<reference evidence="3 4" key="1">
    <citation type="journal article" date="2015" name="Antonie Van Leeuwenhoek">
        <title>Prauserella endophytica sp. nov., an endophytic actinobacterium isolated from Tamarix taklamakanensis.</title>
        <authorList>
            <person name="Liu J.M."/>
            <person name="Habden X."/>
            <person name="Guo L."/>
            <person name="Tuo L."/>
            <person name="Jiang Z.K."/>
            <person name="Liu S.W."/>
            <person name="Liu X.F."/>
            <person name="Chen L."/>
            <person name="Li R.F."/>
            <person name="Zhang Y.Q."/>
            <person name="Sun C.H."/>
        </authorList>
    </citation>
    <scope>NUCLEOTIDE SEQUENCE [LARGE SCALE GENOMIC DNA]</scope>
    <source>
        <strain evidence="3 4">CGMCC 4.7182</strain>
    </source>
</reference>
<feature type="signal peptide" evidence="2">
    <location>
        <begin position="1"/>
        <end position="29"/>
    </location>
</feature>
<evidence type="ECO:0000313" key="3">
    <source>
        <dbReference type="EMBL" id="TKG71365.1"/>
    </source>
</evidence>
<dbReference type="Gene3D" id="3.40.190.10">
    <property type="entry name" value="Periplasmic binding protein-like II"/>
    <property type="match status" value="1"/>
</dbReference>
<dbReference type="CDD" id="cd07012">
    <property type="entry name" value="PBP2_Bug_TTT"/>
    <property type="match status" value="1"/>
</dbReference>
<evidence type="ECO:0000313" key="4">
    <source>
        <dbReference type="Proteomes" id="UP000309992"/>
    </source>
</evidence>
<comment type="similarity">
    <text evidence="1">Belongs to the UPF0065 (bug) family.</text>
</comment>
<dbReference type="InterPro" id="IPR005064">
    <property type="entry name" value="BUG"/>
</dbReference>
<dbReference type="PANTHER" id="PTHR42928:SF5">
    <property type="entry name" value="BLR1237 PROTEIN"/>
    <property type="match status" value="1"/>
</dbReference>
<dbReference type="EMBL" id="SWMS01000005">
    <property type="protein sequence ID" value="TKG71365.1"/>
    <property type="molecule type" value="Genomic_DNA"/>
</dbReference>
<dbReference type="RefSeq" id="WP_112271965.1">
    <property type="nucleotide sequence ID" value="NZ_SWMS01000005.1"/>
</dbReference>
<proteinExistence type="inferred from homology"/>
<dbReference type="PANTHER" id="PTHR42928">
    <property type="entry name" value="TRICARBOXYLATE-BINDING PROTEIN"/>
    <property type="match status" value="1"/>
</dbReference>
<accession>A0ABY2S627</accession>
<sequence>MRILSSRGTRGAALLAATALALSACSVQGGSGGEGGGDYPARAVEFTVPTEPGGSTDLITRALTKSLEEPLGQSTVVVNKPGANGKIAGKDVFSGNPDGYRVAVMPQSLFAVGPLVVEDPDAIQLDEMTFVKGLTREDYVMVVPSSSPFEKVEDVLAADNVKYGTSGAGTGNQLAQALLFGSAKVNATAVPFDGGGPQLTAVLGGKVDVGTVHVAEAYEQIQAGALRPLVAFSAERLEALPDVPTATEKGYDVVVDQRRFVAAPAGLPDDVRDKLATAIDEAVSSEEYAKLLQDNYITRWEADGSEVGDQLREASERFKTMTTELGVNLKGQS</sequence>
<protein>
    <submittedName>
        <fullName evidence="3">Tripartite tricarboxylate transporter substrate binding protein</fullName>
    </submittedName>
</protein>
<organism evidence="3 4">
    <name type="scientific">Prauserella endophytica</name>
    <dbReference type="NCBI Taxonomy" id="1592324"/>
    <lineage>
        <taxon>Bacteria</taxon>
        <taxon>Bacillati</taxon>
        <taxon>Actinomycetota</taxon>
        <taxon>Actinomycetes</taxon>
        <taxon>Pseudonocardiales</taxon>
        <taxon>Pseudonocardiaceae</taxon>
        <taxon>Prauserella</taxon>
        <taxon>Prauserella coralliicola group</taxon>
    </lineage>
</organism>
<evidence type="ECO:0000256" key="1">
    <source>
        <dbReference type="ARBA" id="ARBA00006987"/>
    </source>
</evidence>
<dbReference type="PROSITE" id="PS51257">
    <property type="entry name" value="PROKAR_LIPOPROTEIN"/>
    <property type="match status" value="1"/>
</dbReference>